<feature type="transmembrane region" description="Helical" evidence="1">
    <location>
        <begin position="9"/>
        <end position="28"/>
    </location>
</feature>
<dbReference type="Pfam" id="PF10112">
    <property type="entry name" value="Halogen_Hydrol"/>
    <property type="match status" value="1"/>
</dbReference>
<dbReference type="PATRIC" id="fig|1398.26.peg.989"/>
<dbReference type="Proteomes" id="UP000075288">
    <property type="component" value="Unassembled WGS sequence"/>
</dbReference>
<gene>
    <name evidence="2" type="ORF">B4098_2935</name>
</gene>
<dbReference type="InterPro" id="IPR018770">
    <property type="entry name" value="ChloroindolylP_hydrolase"/>
</dbReference>
<feature type="transmembrane region" description="Helical" evidence="1">
    <location>
        <begin position="34"/>
        <end position="52"/>
    </location>
</feature>
<evidence type="ECO:0008006" key="4">
    <source>
        <dbReference type="Google" id="ProtNLM"/>
    </source>
</evidence>
<organism evidence="2 3">
    <name type="scientific">Heyndrickxia coagulans</name>
    <name type="common">Weizmannia coagulans</name>
    <dbReference type="NCBI Taxonomy" id="1398"/>
    <lineage>
        <taxon>Bacteria</taxon>
        <taxon>Bacillati</taxon>
        <taxon>Bacillota</taxon>
        <taxon>Bacilli</taxon>
        <taxon>Bacillales</taxon>
        <taxon>Bacillaceae</taxon>
        <taxon>Heyndrickxia</taxon>
    </lineage>
</organism>
<protein>
    <recommendedName>
        <fullName evidence="4">5-bromo-4-chloroindolyl phosphate hydrolysis protein</fullName>
    </recommendedName>
</protein>
<name>A0A150JSP1_HEYCO</name>
<sequence length="217" mass="26038">MMKFFIGTVIRTVMTILSVFLLFLAIYFSSGHLFWLSLLLSLAGGFLINRLVKWQMFRRFLKAQQLTRKDYQYIRKNLKEADEKIRRLQKTFLSVRSISTFKLFYDMNKVIRKIQALVKKEPKRFYQAESFYFYHLDSMAELAEKYALLQSQPVKNKEMAVQIRETEETLKQLGRETEKDLYHMLSTDMDELDYELAYARHTIERKSPSRHERSAKK</sequence>
<keyword evidence="1" id="KW-1133">Transmembrane helix</keyword>
<dbReference type="EMBL" id="LQYG01000098">
    <property type="protein sequence ID" value="KYC60252.1"/>
    <property type="molecule type" value="Genomic_DNA"/>
</dbReference>
<evidence type="ECO:0000313" key="2">
    <source>
        <dbReference type="EMBL" id="KYC60252.1"/>
    </source>
</evidence>
<keyword evidence="1" id="KW-0472">Membrane</keyword>
<accession>A0A150JSP1</accession>
<proteinExistence type="predicted"/>
<evidence type="ECO:0000313" key="3">
    <source>
        <dbReference type="Proteomes" id="UP000075288"/>
    </source>
</evidence>
<evidence type="ECO:0000256" key="1">
    <source>
        <dbReference type="SAM" id="Phobius"/>
    </source>
</evidence>
<keyword evidence="1" id="KW-0812">Transmembrane</keyword>
<dbReference type="OMA" id="WRWFVSW"/>
<reference evidence="2 3" key="1">
    <citation type="submission" date="2016-01" db="EMBL/GenBank/DDBJ databases">
        <title>Genome Sequences of Twelve Sporeforming Bacillus Species Isolated from Foods.</title>
        <authorList>
            <person name="Berendsen E.M."/>
            <person name="Wells-Bennik M.H."/>
            <person name="Krawcyk A.O."/>
            <person name="De Jong A."/>
            <person name="Holsappel S."/>
            <person name="Eijlander R.T."/>
            <person name="Kuipers O.P."/>
        </authorList>
    </citation>
    <scope>NUCLEOTIDE SEQUENCE [LARGE SCALE GENOMIC DNA]</scope>
    <source>
        <strain evidence="2 3">B4098</strain>
    </source>
</reference>
<dbReference type="AlphaFoldDB" id="A0A150JSP1"/>
<comment type="caution">
    <text evidence="2">The sequence shown here is derived from an EMBL/GenBank/DDBJ whole genome shotgun (WGS) entry which is preliminary data.</text>
</comment>